<organism evidence="4 5">
    <name type="scientific">Leptospira montravelensis</name>
    <dbReference type="NCBI Taxonomy" id="2484961"/>
    <lineage>
        <taxon>Bacteria</taxon>
        <taxon>Pseudomonadati</taxon>
        <taxon>Spirochaetota</taxon>
        <taxon>Spirochaetia</taxon>
        <taxon>Leptospirales</taxon>
        <taxon>Leptospiraceae</taxon>
        <taxon>Leptospira</taxon>
    </lineage>
</organism>
<proteinExistence type="predicted"/>
<protein>
    <submittedName>
        <fullName evidence="4">DUF4105 domain-containing protein</fullName>
    </submittedName>
</protein>
<evidence type="ECO:0000313" key="5">
    <source>
        <dbReference type="Proteomes" id="UP000297465"/>
    </source>
</evidence>
<sequence>MVCILLSIAAGKLHDLNADPLTLYALDLQKAREWGQFQPNSSTNLNRLTELLLLSDELRLYEDFAWIQLLHYEKTGAGEYKSAVKSERFFFDPKGKVNPRAELQATIRSFFVTEEIPVELIHPLCSYPARYLFLKKHLHFEFFDISKVRCERYENWKNSLNVNSVTLVFASHYLQSPASFFGHTLLKLNQNKNANSQTELLDYGVNYAADARNYNPISYAYLGLTGGYQGRFYLFPYFLKVNEYNDLENRDLWEYKIGLSEEETNILISHLWELSRAEFNYYFLNKNCSYQLLDWLEIAKPNLDLKSNLGVVISPVETIKLLLSKNELIFDKQIRPSLYSEIKSKLIEMNGEEKELFWKLTDFTNNHLDTDSLIRNFPKIRSDLVLDATLETYRYQKNRGIEFPESAKQKYKQLLKMRSQIPGENLSYKLSFDFVTPPESSHPMGRVSLGGGYSNLGSFLEWKYRFAYHDLLNSSMGSPPNGELVFLDGTVRNYEGKKPELTSFSLMRILSLHPYNFISKQLSYLVDFGWQTVVFSKEKELFGQVRPVEELNPYYRKQVSNFEAAFGYTFADEFSKFAPRFGMISVLAGSKFQSNPSFETGARIGPNIQTIYQKEFGNWKFLGSVVAQHYAFSRNPNTVTGSLKLRYLFSDTAELRLELFSERFYRELNLSFHYLF</sequence>
<gene>
    <name evidence="4" type="ORF">EHQ31_15005</name>
</gene>
<feature type="domain" description="DUF7843" evidence="3">
    <location>
        <begin position="59"/>
        <end position="137"/>
    </location>
</feature>
<dbReference type="InterPro" id="IPR025178">
    <property type="entry name" value="Lnb_N"/>
</dbReference>
<accession>A0ABY2LPZ0</accession>
<evidence type="ECO:0000259" key="1">
    <source>
        <dbReference type="Pfam" id="PF13387"/>
    </source>
</evidence>
<feature type="domain" description="Lnb N-terminal periplasmic" evidence="1">
    <location>
        <begin position="153"/>
        <end position="324"/>
    </location>
</feature>
<feature type="domain" description="DUF7840" evidence="2">
    <location>
        <begin position="436"/>
        <end position="663"/>
    </location>
</feature>
<dbReference type="InterPro" id="IPR057162">
    <property type="entry name" value="DUF7840"/>
</dbReference>
<dbReference type="EMBL" id="RQFO01000017">
    <property type="protein sequence ID" value="TGL00752.1"/>
    <property type="molecule type" value="Genomic_DNA"/>
</dbReference>
<name>A0ABY2LPZ0_9LEPT</name>
<evidence type="ECO:0000313" key="4">
    <source>
        <dbReference type="EMBL" id="TGL00752.1"/>
    </source>
</evidence>
<evidence type="ECO:0000259" key="3">
    <source>
        <dbReference type="Pfam" id="PF25225"/>
    </source>
</evidence>
<dbReference type="Pfam" id="PF25222">
    <property type="entry name" value="DUF7840"/>
    <property type="match status" value="1"/>
</dbReference>
<dbReference type="InterPro" id="IPR057165">
    <property type="entry name" value="DUF7843"/>
</dbReference>
<keyword evidence="5" id="KW-1185">Reference proteome</keyword>
<dbReference type="Pfam" id="PF13387">
    <property type="entry name" value="Lnb_N"/>
    <property type="match status" value="1"/>
</dbReference>
<evidence type="ECO:0000259" key="2">
    <source>
        <dbReference type="Pfam" id="PF25222"/>
    </source>
</evidence>
<comment type="caution">
    <text evidence="4">The sequence shown here is derived from an EMBL/GenBank/DDBJ whole genome shotgun (WGS) entry which is preliminary data.</text>
</comment>
<reference evidence="5" key="1">
    <citation type="journal article" date="2019" name="PLoS Negl. Trop. Dis.">
        <title>Revisiting the worldwide diversity of Leptospira species in the environment.</title>
        <authorList>
            <person name="Vincent A.T."/>
            <person name="Schiettekatte O."/>
            <person name="Bourhy P."/>
            <person name="Veyrier F.J."/>
            <person name="Picardeau M."/>
        </authorList>
    </citation>
    <scope>NUCLEOTIDE SEQUENCE [LARGE SCALE GENOMIC DNA]</scope>
    <source>
        <strain evidence="5">201800278</strain>
    </source>
</reference>
<dbReference type="Pfam" id="PF25225">
    <property type="entry name" value="DUF7843"/>
    <property type="match status" value="1"/>
</dbReference>
<dbReference type="Proteomes" id="UP000297465">
    <property type="component" value="Unassembled WGS sequence"/>
</dbReference>